<reference evidence="3" key="2">
    <citation type="journal article" date="2020" name="Plant J.">
        <title>Transposons played a major role in the diversification between the closely related almond and peach genomes: results from the almond genome sequence.</title>
        <authorList>
            <person name="Alioto T."/>
            <person name="Alexiou K.G."/>
            <person name="Bardil A."/>
            <person name="Barteri F."/>
            <person name="Castanera R."/>
            <person name="Cruz F."/>
            <person name="Dhingra A."/>
            <person name="Duval H."/>
            <person name="Fernandez I Marti A."/>
            <person name="Frias L."/>
            <person name="Galan B."/>
            <person name="Garcia J.L."/>
            <person name="Howad W."/>
            <person name="Gomez-Garrido J."/>
            <person name="Gut M."/>
            <person name="Julca I."/>
            <person name="Morata J."/>
            <person name="Puigdomenech P."/>
            <person name="Ribeca P."/>
            <person name="Rubio Cabetas M.J."/>
            <person name="Vlasova A."/>
            <person name="Wirthensohn M."/>
            <person name="Garcia-Mas J."/>
            <person name="Gabaldon T."/>
            <person name="Casacuberta J.M."/>
            <person name="Arus P."/>
        </authorList>
    </citation>
    <scope>NUCLEOTIDE SEQUENCE [LARGE SCALE GENOMIC DNA]</scope>
    <source>
        <strain evidence="3">cv. Texas</strain>
    </source>
</reference>
<organism evidence="2 3">
    <name type="scientific">Prunus dulcis</name>
    <name type="common">Almond</name>
    <name type="synonym">Amygdalus dulcis</name>
    <dbReference type="NCBI Taxonomy" id="3755"/>
    <lineage>
        <taxon>Eukaryota</taxon>
        <taxon>Viridiplantae</taxon>
        <taxon>Streptophyta</taxon>
        <taxon>Embryophyta</taxon>
        <taxon>Tracheophyta</taxon>
        <taxon>Spermatophyta</taxon>
        <taxon>Magnoliopsida</taxon>
        <taxon>eudicotyledons</taxon>
        <taxon>Gunneridae</taxon>
        <taxon>Pentapetalae</taxon>
        <taxon>rosids</taxon>
        <taxon>fabids</taxon>
        <taxon>Rosales</taxon>
        <taxon>Rosaceae</taxon>
        <taxon>Amygdaloideae</taxon>
        <taxon>Amygdaleae</taxon>
        <taxon>Prunus</taxon>
    </lineage>
</organism>
<evidence type="ECO:0000313" key="2">
    <source>
        <dbReference type="EMBL" id="VVA32902.1"/>
    </source>
</evidence>
<evidence type="ECO:0000313" key="3">
    <source>
        <dbReference type="Proteomes" id="UP000327085"/>
    </source>
</evidence>
<evidence type="ECO:0000313" key="4">
    <source>
        <dbReference type="Proteomes" id="UP001054821"/>
    </source>
</evidence>
<dbReference type="EMBL" id="JAJFAZ020000008">
    <property type="protein sequence ID" value="KAI5313375.1"/>
    <property type="molecule type" value="Genomic_DNA"/>
</dbReference>
<dbReference type="Proteomes" id="UP000327085">
    <property type="component" value="Chromosome 8"/>
</dbReference>
<reference evidence="1 4" key="3">
    <citation type="journal article" date="2022" name="G3 (Bethesda)">
        <title>Whole-genome sequence and methylome profiling of the almond [Prunus dulcis (Mill.) D.A. Webb] cultivar 'Nonpareil'.</title>
        <authorList>
            <person name="D'Amico-Willman K.M."/>
            <person name="Ouma W.Z."/>
            <person name="Meulia T."/>
            <person name="Sideli G.M."/>
            <person name="Gradziel T.M."/>
            <person name="Fresnedo-Ramirez J."/>
        </authorList>
    </citation>
    <scope>NUCLEOTIDE SEQUENCE [LARGE SCALE GENOMIC DNA]</scope>
    <source>
        <strain evidence="1">Clone GOH B32 T37-40</strain>
    </source>
</reference>
<dbReference type="AlphaFoldDB" id="A0A5E4FZR0"/>
<proteinExistence type="predicted"/>
<dbReference type="Proteomes" id="UP001054821">
    <property type="component" value="Chromosome 8"/>
</dbReference>
<protein>
    <submittedName>
        <fullName evidence="2">Uncharacterized protein</fullName>
    </submittedName>
</protein>
<dbReference type="Gramene" id="VVA32902">
    <property type="protein sequence ID" value="VVA32902"/>
    <property type="gene ID" value="Prudul26B013483"/>
</dbReference>
<keyword evidence="4" id="KW-1185">Reference proteome</keyword>
<name>A0A5E4FZR0_PRUDU</name>
<evidence type="ECO:0000313" key="1">
    <source>
        <dbReference type="EMBL" id="KAI5313375.1"/>
    </source>
</evidence>
<dbReference type="EMBL" id="CABIKO010000267">
    <property type="protein sequence ID" value="VVA32902.1"/>
    <property type="molecule type" value="Genomic_DNA"/>
</dbReference>
<dbReference type="InParanoid" id="A0A5E4FZR0"/>
<gene>
    <name evidence="2" type="ORF">ALMOND_2B013483</name>
    <name evidence="1" type="ORF">L3X38_042549</name>
</gene>
<accession>A0A5E4FZR0</accession>
<reference evidence="2" key="1">
    <citation type="submission" date="2019-07" db="EMBL/GenBank/DDBJ databases">
        <authorList>
            <person name="Alioto T."/>
            <person name="Alioto T."/>
            <person name="Gomez Garrido J."/>
        </authorList>
    </citation>
    <scope>NUCLEOTIDE SEQUENCE</scope>
</reference>
<sequence>MHSSGRVARRLGFGVLSSIDSALALPFGKADWRASFVSSRLRWVSRFKFSRVLPFGRIKCRQRVYWNPSESMVPFMVGRRTSKLKGPGACHWAERHETSSYFPVDRPYRQRFDEAS</sequence>